<organism evidence="2 3">
    <name type="scientific">Corallincola luteus</name>
    <dbReference type="NCBI Taxonomy" id="1775177"/>
    <lineage>
        <taxon>Bacteria</taxon>
        <taxon>Pseudomonadati</taxon>
        <taxon>Pseudomonadota</taxon>
        <taxon>Gammaproteobacteria</taxon>
        <taxon>Alteromonadales</taxon>
        <taxon>Psychromonadaceae</taxon>
        <taxon>Corallincola</taxon>
    </lineage>
</organism>
<feature type="region of interest" description="Disordered" evidence="1">
    <location>
        <begin position="1"/>
        <end position="20"/>
    </location>
</feature>
<evidence type="ECO:0000256" key="1">
    <source>
        <dbReference type="SAM" id="MobiDB-lite"/>
    </source>
</evidence>
<evidence type="ECO:0000313" key="3">
    <source>
        <dbReference type="Proteomes" id="UP000292554"/>
    </source>
</evidence>
<comment type="caution">
    <text evidence="2">The sequence shown here is derived from an EMBL/GenBank/DDBJ whole genome shotgun (WGS) entry which is preliminary data.</text>
</comment>
<accession>A0ABY2ANQ6</accession>
<sequence>MHQDLLSQVTSWNESPVDGDESKSLKWVKVVTLDTLGLLLGISSNGRWLRVGSESVYEFDSKKSFMPLYPILEVVLKDVKFAIKRGLESQQLPADLLESFPFQDVVLSGINSGSEYWCNLSLKYVEQLPCDVVISKALDLCSKNGPTQKLRHQAKKLRSRSQIKGVRV</sequence>
<proteinExistence type="predicted"/>
<dbReference type="RefSeq" id="WP_131414201.1">
    <property type="nucleotide sequence ID" value="NZ_SJXE01000001.1"/>
</dbReference>
<dbReference type="EMBL" id="SJXE01000001">
    <property type="protein sequence ID" value="TCI04834.1"/>
    <property type="molecule type" value="Genomic_DNA"/>
</dbReference>
<feature type="compositionally biased region" description="Polar residues" evidence="1">
    <location>
        <begin position="1"/>
        <end position="14"/>
    </location>
</feature>
<reference evidence="2 3" key="1">
    <citation type="submission" date="2019-02" db="EMBL/GenBank/DDBJ databases">
        <title>Corallincola luteus sp. nov., a marine bacterium isolated from surface sediment of Bohai Sea in China.</title>
        <authorList>
            <person name="Ren Q."/>
        </authorList>
    </citation>
    <scope>NUCLEOTIDE SEQUENCE [LARGE SCALE GENOMIC DNA]</scope>
    <source>
        <strain evidence="2 3">DASS28</strain>
    </source>
</reference>
<gene>
    <name evidence="2" type="ORF">EZV61_02350</name>
</gene>
<name>A0ABY2ANQ6_9GAMM</name>
<evidence type="ECO:0000313" key="2">
    <source>
        <dbReference type="EMBL" id="TCI04834.1"/>
    </source>
</evidence>
<keyword evidence="3" id="KW-1185">Reference proteome</keyword>
<dbReference type="Proteomes" id="UP000292554">
    <property type="component" value="Unassembled WGS sequence"/>
</dbReference>
<protein>
    <submittedName>
        <fullName evidence="2">Uncharacterized protein</fullName>
    </submittedName>
</protein>